<proteinExistence type="predicted"/>
<gene>
    <name evidence="1" type="ORF">KDL28_17705</name>
</gene>
<sequence>MPYEVVSAYTLLVGDDSGPMLSVHTTASDAWHALDREVRERCRMRPRPRRRVTADAATRLADAWRDADPDFRYWNVTVHRLPVPVPVIAGPPMVARPMAGAFR</sequence>
<reference evidence="1" key="1">
    <citation type="submission" date="2021-04" db="EMBL/GenBank/DDBJ databases">
        <title>Pseudonocardia sp. nov., isolated from sandy soil of mangrove forest.</title>
        <authorList>
            <person name="Zan Z."/>
            <person name="Huang R."/>
            <person name="Liu W."/>
        </authorList>
    </citation>
    <scope>NUCLEOTIDE SEQUENCE</scope>
    <source>
        <strain evidence="1">S2-4</strain>
    </source>
</reference>
<accession>A0ABT1A1U2</accession>
<dbReference type="RefSeq" id="WP_252440030.1">
    <property type="nucleotide sequence ID" value="NZ_JAGSOV010000037.1"/>
</dbReference>
<name>A0ABT1A1U2_9PSEU</name>
<protein>
    <submittedName>
        <fullName evidence="1">Uncharacterized protein</fullName>
    </submittedName>
</protein>
<dbReference type="EMBL" id="JAGSOV010000037">
    <property type="protein sequence ID" value="MCO1656898.1"/>
    <property type="molecule type" value="Genomic_DNA"/>
</dbReference>
<evidence type="ECO:0000313" key="2">
    <source>
        <dbReference type="Proteomes" id="UP001165283"/>
    </source>
</evidence>
<keyword evidence="2" id="KW-1185">Reference proteome</keyword>
<evidence type="ECO:0000313" key="1">
    <source>
        <dbReference type="EMBL" id="MCO1656898.1"/>
    </source>
</evidence>
<dbReference type="Proteomes" id="UP001165283">
    <property type="component" value="Unassembled WGS sequence"/>
</dbReference>
<comment type="caution">
    <text evidence="1">The sequence shown here is derived from an EMBL/GenBank/DDBJ whole genome shotgun (WGS) entry which is preliminary data.</text>
</comment>
<organism evidence="1 2">
    <name type="scientific">Pseudonocardia humida</name>
    <dbReference type="NCBI Taxonomy" id="2800819"/>
    <lineage>
        <taxon>Bacteria</taxon>
        <taxon>Bacillati</taxon>
        <taxon>Actinomycetota</taxon>
        <taxon>Actinomycetes</taxon>
        <taxon>Pseudonocardiales</taxon>
        <taxon>Pseudonocardiaceae</taxon>
        <taxon>Pseudonocardia</taxon>
    </lineage>
</organism>